<sequence length="242" mass="26470">MKPLPHGTPACTSVTPFGGNPFTTGVINLHGCTSIILLTDKGIYNSHFWDGPSFSQSTIPIHGPAIFENDVLRPIKPGLRFLTSNDTLLEGHPACNQCIRDEDEPQDFIFSPKKRNTDFMQYPAQIEKTVQALWDVLPSAYVRVVGYVNVGRADSVLMDADFIDPGFGDMGQLEGKVVVDYQPRSRLQDGRVGFGGGCLDWGSGGEGFEEGVGMWGVWGLSFGVFLWGIGCNGVWDVWACVY</sequence>
<name>A0A5N6WBG6_9EURO</name>
<dbReference type="EMBL" id="ML738300">
    <property type="protein sequence ID" value="KAE8317848.1"/>
    <property type="molecule type" value="Genomic_DNA"/>
</dbReference>
<keyword evidence="2" id="KW-1185">Reference proteome</keyword>
<gene>
    <name evidence="1" type="ORF">BDV41DRAFT_572723</name>
</gene>
<evidence type="ECO:0000313" key="2">
    <source>
        <dbReference type="Proteomes" id="UP000325433"/>
    </source>
</evidence>
<organism evidence="1 2">
    <name type="scientific">Aspergillus transmontanensis</name>
    <dbReference type="NCBI Taxonomy" id="1034304"/>
    <lineage>
        <taxon>Eukaryota</taxon>
        <taxon>Fungi</taxon>
        <taxon>Dikarya</taxon>
        <taxon>Ascomycota</taxon>
        <taxon>Pezizomycotina</taxon>
        <taxon>Eurotiomycetes</taxon>
        <taxon>Eurotiomycetidae</taxon>
        <taxon>Eurotiales</taxon>
        <taxon>Aspergillaceae</taxon>
        <taxon>Aspergillus</taxon>
        <taxon>Aspergillus subgen. Circumdati</taxon>
    </lineage>
</organism>
<accession>A0A5N6WBG6</accession>
<proteinExistence type="predicted"/>
<protein>
    <submittedName>
        <fullName evidence="1">Uncharacterized protein</fullName>
    </submittedName>
</protein>
<dbReference type="AlphaFoldDB" id="A0A5N6WBG6"/>
<dbReference type="Proteomes" id="UP000325433">
    <property type="component" value="Unassembled WGS sequence"/>
</dbReference>
<evidence type="ECO:0000313" key="1">
    <source>
        <dbReference type="EMBL" id="KAE8317848.1"/>
    </source>
</evidence>
<reference evidence="2" key="1">
    <citation type="submission" date="2019-04" db="EMBL/GenBank/DDBJ databases">
        <title>Friends and foes A comparative genomics studyof 23 Aspergillus species from section Flavi.</title>
        <authorList>
            <consortium name="DOE Joint Genome Institute"/>
            <person name="Kjaerbolling I."/>
            <person name="Vesth T."/>
            <person name="Frisvad J.C."/>
            <person name="Nybo J.L."/>
            <person name="Theobald S."/>
            <person name="Kildgaard S."/>
            <person name="Isbrandt T."/>
            <person name="Kuo A."/>
            <person name="Sato A."/>
            <person name="Lyhne E.K."/>
            <person name="Kogle M.E."/>
            <person name="Wiebenga A."/>
            <person name="Kun R.S."/>
            <person name="Lubbers R.J."/>
            <person name="Makela M.R."/>
            <person name="Barry K."/>
            <person name="Chovatia M."/>
            <person name="Clum A."/>
            <person name="Daum C."/>
            <person name="Haridas S."/>
            <person name="He G."/>
            <person name="LaButti K."/>
            <person name="Lipzen A."/>
            <person name="Mondo S."/>
            <person name="Riley R."/>
            <person name="Salamov A."/>
            <person name="Simmons B.A."/>
            <person name="Magnuson J.K."/>
            <person name="Henrissat B."/>
            <person name="Mortensen U.H."/>
            <person name="Larsen T.O."/>
            <person name="Devries R.P."/>
            <person name="Grigoriev I.V."/>
            <person name="Machida M."/>
            <person name="Baker S.E."/>
            <person name="Andersen M.R."/>
        </authorList>
    </citation>
    <scope>NUCLEOTIDE SEQUENCE [LARGE SCALE GENOMIC DNA]</scope>
    <source>
        <strain evidence="2">CBS 130015</strain>
    </source>
</reference>